<dbReference type="HOGENOM" id="CLU_2884409_0_0_9"/>
<proteinExistence type="predicted"/>
<dbReference type="EMBL" id="HF563609">
    <property type="protein sequence ID" value="CDI40310.1"/>
    <property type="molecule type" value="Genomic_DNA"/>
</dbReference>
<accession>F4LS99</accession>
<reference evidence="3" key="1">
    <citation type="journal article" date="2013" name="Genome Announc.">
        <title>First genome sequence of a syntrophic acetate-oxidizing bacterium, Tepidanaerobacter acetatoxydans strain Re1.</title>
        <authorList>
            <person name="Manzoor S."/>
            <person name="Bongcam-Rudloff E."/>
            <person name="Schnurer A."/>
            <person name="Muller B."/>
        </authorList>
    </citation>
    <scope>NUCLEOTIDE SEQUENCE [LARGE SCALE GENOMIC DNA]</scope>
    <source>
        <strain evidence="3">Re1</strain>
    </source>
</reference>
<dbReference type="Proteomes" id="UP000010802">
    <property type="component" value="Chromosome"/>
</dbReference>
<dbReference type="GO" id="GO:0003677">
    <property type="term" value="F:DNA binding"/>
    <property type="evidence" value="ECO:0007669"/>
    <property type="project" value="InterPro"/>
</dbReference>
<name>F4LS99_TEPAE</name>
<dbReference type="eggNOG" id="COG0789">
    <property type="taxonomic scope" value="Bacteria"/>
</dbReference>
<dbReference type="STRING" id="1209989.TepRe1_0153"/>
<protein>
    <submittedName>
        <fullName evidence="2">Regulatory protein MerR</fullName>
    </submittedName>
</protein>
<dbReference type="InterPro" id="IPR000551">
    <property type="entry name" value="MerR-type_HTH_dom"/>
</dbReference>
<dbReference type="RefSeq" id="WP_013777286.1">
    <property type="nucleotide sequence ID" value="NC_015519.1"/>
</dbReference>
<organism evidence="2 3">
    <name type="scientific">Tepidanaerobacter acetatoxydans (strain DSM 21804 / JCM 16047 / Re1)</name>
    <dbReference type="NCBI Taxonomy" id="1209989"/>
    <lineage>
        <taxon>Bacteria</taxon>
        <taxon>Bacillati</taxon>
        <taxon>Bacillota</taxon>
        <taxon>Clostridia</taxon>
        <taxon>Thermosediminibacterales</taxon>
        <taxon>Tepidanaerobacteraceae</taxon>
        <taxon>Tepidanaerobacter</taxon>
    </lineage>
</organism>
<dbReference type="GO" id="GO:0006355">
    <property type="term" value="P:regulation of DNA-templated transcription"/>
    <property type="evidence" value="ECO:0007669"/>
    <property type="project" value="InterPro"/>
</dbReference>
<dbReference type="Pfam" id="PF00376">
    <property type="entry name" value="MerR"/>
    <property type="match status" value="1"/>
</dbReference>
<dbReference type="OrthoDB" id="9814833at2"/>
<evidence type="ECO:0000313" key="3">
    <source>
        <dbReference type="Proteomes" id="UP000010802"/>
    </source>
</evidence>
<dbReference type="CDD" id="cd00592">
    <property type="entry name" value="HTH_MerR-like"/>
    <property type="match status" value="1"/>
</dbReference>
<evidence type="ECO:0000313" key="2">
    <source>
        <dbReference type="EMBL" id="CDI40310.1"/>
    </source>
</evidence>
<dbReference type="SUPFAM" id="SSF46955">
    <property type="entry name" value="Putative DNA-binding domain"/>
    <property type="match status" value="1"/>
</dbReference>
<dbReference type="InterPro" id="IPR009061">
    <property type="entry name" value="DNA-bd_dom_put_sf"/>
</dbReference>
<dbReference type="KEGG" id="tae:TepiRe1_0165"/>
<evidence type="ECO:0000259" key="1">
    <source>
        <dbReference type="Pfam" id="PF00376"/>
    </source>
</evidence>
<dbReference type="Gene3D" id="1.10.1660.10">
    <property type="match status" value="1"/>
</dbReference>
<feature type="domain" description="HTH merR-type" evidence="1">
    <location>
        <begin position="3"/>
        <end position="36"/>
    </location>
</feature>
<sequence length="63" mass="6979">MLIKEVCTITKLTKKAVKYYEEQGLVCPKVSEKGYRDSSKISPMGAGLSNTRKEAADIIKKNS</sequence>
<keyword evidence="3" id="KW-1185">Reference proteome</keyword>
<dbReference type="AlphaFoldDB" id="F4LS99"/>
<gene>
    <name evidence="2" type="ordered locus">TEPIRE1_0165</name>
</gene>
<dbReference type="KEGG" id="tep:TepRe1_0153"/>